<evidence type="ECO:0000259" key="2">
    <source>
        <dbReference type="Pfam" id="PF13625"/>
    </source>
</evidence>
<dbReference type="Pfam" id="PF13625">
    <property type="entry name" value="Helicase_C_3"/>
    <property type="match status" value="1"/>
</dbReference>
<organism evidence="3 4">
    <name type="scientific">Luteimicrobium album</name>
    <dbReference type="NCBI Taxonomy" id="1054550"/>
    <lineage>
        <taxon>Bacteria</taxon>
        <taxon>Bacillati</taxon>
        <taxon>Actinomycetota</taxon>
        <taxon>Actinomycetes</taxon>
        <taxon>Micrococcales</taxon>
        <taxon>Luteimicrobium</taxon>
    </lineage>
</organism>
<accession>A0ABQ6I2L8</accession>
<comment type="caution">
    <text evidence="3">The sequence shown here is derived from an EMBL/GenBank/DDBJ whole genome shotgun (WGS) entry which is preliminary data.</text>
</comment>
<dbReference type="InterPro" id="IPR032830">
    <property type="entry name" value="XPB/Ssl2_N"/>
</dbReference>
<name>A0ABQ6I2L8_9MICO</name>
<evidence type="ECO:0000256" key="1">
    <source>
        <dbReference type="SAM" id="MobiDB-lite"/>
    </source>
</evidence>
<feature type="region of interest" description="Disordered" evidence="1">
    <location>
        <begin position="239"/>
        <end position="271"/>
    </location>
</feature>
<dbReference type="RefSeq" id="WP_284293452.1">
    <property type="nucleotide sequence ID" value="NZ_BSUK01000001.1"/>
</dbReference>
<reference evidence="4" key="1">
    <citation type="journal article" date="2019" name="Int. J. Syst. Evol. Microbiol.">
        <title>The Global Catalogue of Microorganisms (GCM) 10K type strain sequencing project: providing services to taxonomists for standard genome sequencing and annotation.</title>
        <authorList>
            <consortium name="The Broad Institute Genomics Platform"/>
            <consortium name="The Broad Institute Genome Sequencing Center for Infectious Disease"/>
            <person name="Wu L."/>
            <person name="Ma J."/>
        </authorList>
    </citation>
    <scope>NUCLEOTIDE SEQUENCE [LARGE SCALE GENOMIC DNA]</scope>
    <source>
        <strain evidence="4">NBRC 106348</strain>
    </source>
</reference>
<sequence>MDDLLLQGDLTGIVPGRPTRDLARLLDDAAAIESRGGALTVRFTLDSVTRALAAGSAGDADTLLAALARHTRGSVPQPLEYLVRDAARRFGRVRVGAALSYVRVDDPALVASFLADPSLRATGLHQLGPTVLAAHVSAAELRAALASSGVSAALEDDQGRTVTAEADRPRTVPPGRRRGRSRYGTPTGAPASAPAERAARAAGLVAARAEAVVAELRSRDALAHADAGWGRDGAVLTVDRPAHGDGAPTAGAIPTTERRTAAPRGTTPHGTTEPGDLLGLLHDAIAEQALVSLETVDARGVPVTRTVRPLRLDGGRLRAVDPARDAELTVAVHRIARVVPTPTTPTENA</sequence>
<protein>
    <recommendedName>
        <fullName evidence="2">Helicase XPB/Ssl2 N-terminal domain-containing protein</fullName>
    </recommendedName>
</protein>
<feature type="compositionally biased region" description="Low complexity" evidence="1">
    <location>
        <begin position="182"/>
        <end position="195"/>
    </location>
</feature>
<feature type="domain" description="Helicase XPB/Ssl2 N-terminal" evidence="2">
    <location>
        <begin position="4"/>
        <end position="127"/>
    </location>
</feature>
<gene>
    <name evidence="3" type="ORF">GCM10025864_24710</name>
</gene>
<evidence type="ECO:0000313" key="3">
    <source>
        <dbReference type="EMBL" id="GMA24712.1"/>
    </source>
</evidence>
<dbReference type="Proteomes" id="UP001157091">
    <property type="component" value="Unassembled WGS sequence"/>
</dbReference>
<proteinExistence type="predicted"/>
<feature type="region of interest" description="Disordered" evidence="1">
    <location>
        <begin position="152"/>
        <end position="195"/>
    </location>
</feature>
<evidence type="ECO:0000313" key="4">
    <source>
        <dbReference type="Proteomes" id="UP001157091"/>
    </source>
</evidence>
<keyword evidence="4" id="KW-1185">Reference proteome</keyword>
<dbReference type="EMBL" id="BSUK01000001">
    <property type="protein sequence ID" value="GMA24712.1"/>
    <property type="molecule type" value="Genomic_DNA"/>
</dbReference>